<protein>
    <recommendedName>
        <fullName evidence="6">Aspartate dehydrogenase</fullName>
    </recommendedName>
</protein>
<evidence type="ECO:0000256" key="1">
    <source>
        <dbReference type="ARBA" id="ARBA00008331"/>
    </source>
</evidence>
<dbReference type="Gene3D" id="3.40.50.720">
    <property type="entry name" value="NAD(P)-binding Rossmann-like Domain"/>
    <property type="match status" value="1"/>
</dbReference>
<accession>A0A9W6HR82</accession>
<dbReference type="Gene3D" id="3.30.360.10">
    <property type="entry name" value="Dihydrodipicolinate Reductase, domain 2"/>
    <property type="match status" value="1"/>
</dbReference>
<comment type="caution">
    <text evidence="4">The sequence shown here is derived from an EMBL/GenBank/DDBJ whole genome shotgun (WGS) entry which is preliminary data.</text>
</comment>
<keyword evidence="5" id="KW-1185">Reference proteome</keyword>
<dbReference type="PANTHER" id="PTHR31873:SF6">
    <property type="entry name" value="ASPARTATE DEHYDROGENASE DOMAIN-CONTAINING PROTEIN"/>
    <property type="match status" value="1"/>
</dbReference>
<dbReference type="InterPro" id="IPR002811">
    <property type="entry name" value="Asp_DH"/>
</dbReference>
<evidence type="ECO:0008006" key="6">
    <source>
        <dbReference type="Google" id="ProtNLM"/>
    </source>
</evidence>
<evidence type="ECO:0000259" key="2">
    <source>
        <dbReference type="Pfam" id="PF01958"/>
    </source>
</evidence>
<dbReference type="GO" id="GO:0050661">
    <property type="term" value="F:NADP binding"/>
    <property type="evidence" value="ECO:0007669"/>
    <property type="project" value="InterPro"/>
</dbReference>
<dbReference type="GO" id="GO:0033735">
    <property type="term" value="F:aspartate dehydrogenase [NAD(P)+] activity"/>
    <property type="evidence" value="ECO:0007669"/>
    <property type="project" value="InterPro"/>
</dbReference>
<sequence length="255" mass="26663">MAEMRVGFLGDGHISGVLRDAVEQTRPHLVVGTFGRDALIPDGLDVVVEAATQQAVRERVPGLLAGGVDVILLSVGAMADATLRTTLLAGPGQLIACTGAIGGLDQVRALRAAGPLREVSLESRKLPATLVQPWMADELQERLRRGTEEIVLAEGLAADVARQFPTSANVAASLALAADAWDTATARVIADPTATHTRHEVFAAGDLGEVRAVVVNAPSPDRPRSSAIVAWAALRALDDYARMRSFAAPGGVVFL</sequence>
<evidence type="ECO:0000259" key="3">
    <source>
        <dbReference type="Pfam" id="PF03447"/>
    </source>
</evidence>
<dbReference type="InterPro" id="IPR036291">
    <property type="entry name" value="NAD(P)-bd_dom_sf"/>
</dbReference>
<dbReference type="PANTHER" id="PTHR31873">
    <property type="entry name" value="L-ASPARTATE DEHYDROGENASE-RELATED"/>
    <property type="match status" value="1"/>
</dbReference>
<name>A0A9W6HR82_9MICO</name>
<dbReference type="AlphaFoldDB" id="A0A9W6HR82"/>
<dbReference type="InterPro" id="IPR005106">
    <property type="entry name" value="Asp/hSer_DH_NAD-bd"/>
</dbReference>
<feature type="domain" description="Aspartate dehydrogenase" evidence="2">
    <location>
        <begin position="147"/>
        <end position="233"/>
    </location>
</feature>
<dbReference type="Pfam" id="PF03447">
    <property type="entry name" value="NAD_binding_3"/>
    <property type="match status" value="1"/>
</dbReference>
<dbReference type="SUPFAM" id="SSF51735">
    <property type="entry name" value="NAD(P)-binding Rossmann-fold domains"/>
    <property type="match status" value="1"/>
</dbReference>
<reference evidence="4" key="2">
    <citation type="submission" date="2023-01" db="EMBL/GenBank/DDBJ databases">
        <authorList>
            <person name="Sun Q."/>
            <person name="Evtushenko L."/>
        </authorList>
    </citation>
    <scope>NUCLEOTIDE SEQUENCE</scope>
    <source>
        <strain evidence="4">VKM Ac-1958</strain>
    </source>
</reference>
<reference evidence="4" key="1">
    <citation type="journal article" date="2014" name="Int. J. Syst. Evol. Microbiol.">
        <title>Complete genome sequence of Corynebacterium casei LMG S-19264T (=DSM 44701T), isolated from a smear-ripened cheese.</title>
        <authorList>
            <consortium name="US DOE Joint Genome Institute (JGI-PGF)"/>
            <person name="Walter F."/>
            <person name="Albersmeier A."/>
            <person name="Kalinowski J."/>
            <person name="Ruckert C."/>
        </authorList>
    </citation>
    <scope>NUCLEOTIDE SEQUENCE</scope>
    <source>
        <strain evidence="4">VKM Ac-1958</strain>
    </source>
</reference>
<dbReference type="Proteomes" id="UP001142325">
    <property type="component" value="Unassembled WGS sequence"/>
</dbReference>
<proteinExistence type="inferred from homology"/>
<evidence type="ECO:0000313" key="5">
    <source>
        <dbReference type="Proteomes" id="UP001142325"/>
    </source>
</evidence>
<gene>
    <name evidence="4" type="ORF">GCM10017596_07380</name>
</gene>
<comment type="similarity">
    <text evidence="1">Belongs to the L-aspartate dehydrogenase family.</text>
</comment>
<evidence type="ECO:0000313" key="4">
    <source>
        <dbReference type="EMBL" id="GLK01023.1"/>
    </source>
</evidence>
<dbReference type="RefSeq" id="WP_204938687.1">
    <property type="nucleotide sequence ID" value="NZ_BAAAUM010000001.1"/>
</dbReference>
<dbReference type="Pfam" id="PF01958">
    <property type="entry name" value="Asp_DH_C"/>
    <property type="match status" value="1"/>
</dbReference>
<organism evidence="4 5">
    <name type="scientific">Microbacterium keratanolyticum</name>
    <dbReference type="NCBI Taxonomy" id="67574"/>
    <lineage>
        <taxon>Bacteria</taxon>
        <taxon>Bacillati</taxon>
        <taxon>Actinomycetota</taxon>
        <taxon>Actinomycetes</taxon>
        <taxon>Micrococcales</taxon>
        <taxon>Microbacteriaceae</taxon>
        <taxon>Microbacterium</taxon>
    </lineage>
</organism>
<dbReference type="EMBL" id="BSET01000001">
    <property type="protein sequence ID" value="GLK01023.1"/>
    <property type="molecule type" value="Genomic_DNA"/>
</dbReference>
<dbReference type="SUPFAM" id="SSF55347">
    <property type="entry name" value="Glyceraldehyde-3-phosphate dehydrogenase-like, C-terminal domain"/>
    <property type="match status" value="1"/>
</dbReference>
<dbReference type="GO" id="GO:0009435">
    <property type="term" value="P:NAD+ biosynthetic process"/>
    <property type="evidence" value="ECO:0007669"/>
    <property type="project" value="InterPro"/>
</dbReference>
<feature type="domain" description="Aspartate/homoserine dehydrogenase NAD-binding" evidence="3">
    <location>
        <begin position="37"/>
        <end position="88"/>
    </location>
</feature>